<comment type="caution">
    <text evidence="1">The sequence shown here is derived from an EMBL/GenBank/DDBJ whole genome shotgun (WGS) entry which is preliminary data.</text>
</comment>
<accession>A0A5C6C1U2</accession>
<gene>
    <name evidence="1" type="ORF">Poly21_01090</name>
</gene>
<dbReference type="RefSeq" id="WP_146404934.1">
    <property type="nucleotide sequence ID" value="NZ_SJPU01000001.1"/>
</dbReference>
<evidence type="ECO:0000313" key="2">
    <source>
        <dbReference type="Proteomes" id="UP000319908"/>
    </source>
</evidence>
<sequence length="107" mass="11756">MKTIEIRWLSSLDPGEIEEVKQEATVDCYDEQEQCSGSTEMAGQELAFPFAAEVLGKSVEVVDTAHPKYDAMVLDLVVVHNGKRYAVAAHNVELLEPLPDGHLFLAA</sequence>
<dbReference type="Proteomes" id="UP000319908">
    <property type="component" value="Unassembled WGS sequence"/>
</dbReference>
<protein>
    <submittedName>
        <fullName evidence="1">Calcium binding protein</fullName>
    </submittedName>
</protein>
<organism evidence="1 2">
    <name type="scientific">Allorhodopirellula heiligendammensis</name>
    <dbReference type="NCBI Taxonomy" id="2714739"/>
    <lineage>
        <taxon>Bacteria</taxon>
        <taxon>Pseudomonadati</taxon>
        <taxon>Planctomycetota</taxon>
        <taxon>Planctomycetia</taxon>
        <taxon>Pirellulales</taxon>
        <taxon>Pirellulaceae</taxon>
        <taxon>Allorhodopirellula</taxon>
    </lineage>
</organism>
<dbReference type="AlphaFoldDB" id="A0A5C6C1U2"/>
<evidence type="ECO:0000313" key="1">
    <source>
        <dbReference type="EMBL" id="TWU17957.1"/>
    </source>
</evidence>
<keyword evidence="2" id="KW-1185">Reference proteome</keyword>
<reference evidence="1 2" key="1">
    <citation type="journal article" date="2020" name="Antonie Van Leeuwenhoek">
        <title>Rhodopirellula heiligendammensis sp. nov., Rhodopirellula pilleata sp. nov., and Rhodopirellula solitaria sp. nov. isolated from natural or artificial marine surfaces in Northern Germany and California, USA, and emended description of the genus Rhodopirellula.</title>
        <authorList>
            <person name="Kallscheuer N."/>
            <person name="Wiegand S."/>
            <person name="Jogler M."/>
            <person name="Boedeker C."/>
            <person name="Peeters S.H."/>
            <person name="Rast P."/>
            <person name="Heuer A."/>
            <person name="Jetten M.S.M."/>
            <person name="Rohde M."/>
            <person name="Jogler C."/>
        </authorList>
    </citation>
    <scope>NUCLEOTIDE SEQUENCE [LARGE SCALE GENOMIC DNA]</scope>
    <source>
        <strain evidence="1 2">Poly21</strain>
    </source>
</reference>
<proteinExistence type="predicted"/>
<dbReference type="EMBL" id="SJPU01000001">
    <property type="protein sequence ID" value="TWU17957.1"/>
    <property type="molecule type" value="Genomic_DNA"/>
</dbReference>
<name>A0A5C6C1U2_9BACT</name>
<dbReference type="OrthoDB" id="276194at2"/>